<dbReference type="InterPro" id="IPR029062">
    <property type="entry name" value="Class_I_gatase-like"/>
</dbReference>
<dbReference type="GO" id="GO:0008483">
    <property type="term" value="F:transaminase activity"/>
    <property type="evidence" value="ECO:0007669"/>
    <property type="project" value="UniProtKB-KW"/>
</dbReference>
<comment type="caution">
    <text evidence="2">The sequence shown here is derived from an EMBL/GenBank/DDBJ whole genome shotgun (WGS) entry which is preliminary data.</text>
</comment>
<dbReference type="PROSITE" id="PS51273">
    <property type="entry name" value="GATASE_TYPE_1"/>
    <property type="match status" value="1"/>
</dbReference>
<feature type="domain" description="Glutamine amidotransferase" evidence="1">
    <location>
        <begin position="32"/>
        <end position="197"/>
    </location>
</feature>
<keyword evidence="3" id="KW-1185">Reference proteome</keyword>
<dbReference type="Pfam" id="PF00117">
    <property type="entry name" value="GATase"/>
    <property type="match status" value="1"/>
</dbReference>
<dbReference type="RefSeq" id="WP_124343975.1">
    <property type="nucleotide sequence ID" value="NZ_BHYL01000285.1"/>
</dbReference>
<dbReference type="PRINTS" id="PR00096">
    <property type="entry name" value="GATASE"/>
</dbReference>
<sequence length="249" mass="25758">MTATSPHAPVLTVVQLDAGVPLDRFAGWLDGVEVRLVRADLGDPLPAADALDGLLVLGGQMSALSDDAPGIPATRALLADAVQAGVPTLGICLGAQLLAVATGGRVHVAAPPGRESGVVDVRWRPEAVGDALVGALVDVDVPEDHRSTPMPSMHADAIVDLPRTATWLAHSRQYPYQAFRVGSAWGVQFHPEASPATLHAWAELHDDVDTAAVDVATAEHDASVARAGETIARTFAALVVARAGDRTPA</sequence>
<dbReference type="InterPro" id="IPR017926">
    <property type="entry name" value="GATASE"/>
</dbReference>
<gene>
    <name evidence="2" type="ORF">CTKZ_30130</name>
</gene>
<keyword evidence="2" id="KW-0808">Transferase</keyword>
<proteinExistence type="predicted"/>
<name>A0A401V3J3_9CELL</name>
<dbReference type="Gene3D" id="3.40.50.880">
    <property type="match status" value="1"/>
</dbReference>
<dbReference type="SUPFAM" id="SSF52317">
    <property type="entry name" value="Class I glutamine amidotransferase-like"/>
    <property type="match status" value="1"/>
</dbReference>
<reference evidence="2 3" key="1">
    <citation type="submission" date="2018-11" db="EMBL/GenBank/DDBJ databases">
        <title>Draft genome sequence of Cellulomonas takizawaensis strain TKZ-21.</title>
        <authorList>
            <person name="Yamamura H."/>
            <person name="Hayashi T."/>
            <person name="Hamada M."/>
            <person name="Serisawa Y."/>
            <person name="Matsuyama K."/>
            <person name="Nakagawa Y."/>
            <person name="Otoguro M."/>
            <person name="Yanagida F."/>
            <person name="Hayakawa M."/>
        </authorList>
    </citation>
    <scope>NUCLEOTIDE SEQUENCE [LARGE SCALE GENOMIC DNA]</scope>
    <source>
        <strain evidence="2 3">TKZ-21</strain>
    </source>
</reference>
<dbReference type="InterPro" id="IPR044992">
    <property type="entry name" value="ChyE-like"/>
</dbReference>
<dbReference type="Proteomes" id="UP000288246">
    <property type="component" value="Unassembled WGS sequence"/>
</dbReference>
<evidence type="ECO:0000313" key="3">
    <source>
        <dbReference type="Proteomes" id="UP000288246"/>
    </source>
</evidence>
<evidence type="ECO:0000259" key="1">
    <source>
        <dbReference type="Pfam" id="PF00117"/>
    </source>
</evidence>
<dbReference type="OrthoDB" id="5196541at2"/>
<dbReference type="AlphaFoldDB" id="A0A401V3J3"/>
<organism evidence="2 3">
    <name type="scientific">Cellulomonas algicola</name>
    <dbReference type="NCBI Taxonomy" id="2071633"/>
    <lineage>
        <taxon>Bacteria</taxon>
        <taxon>Bacillati</taxon>
        <taxon>Actinomycetota</taxon>
        <taxon>Actinomycetes</taxon>
        <taxon>Micrococcales</taxon>
        <taxon>Cellulomonadaceae</taxon>
        <taxon>Cellulomonas</taxon>
    </lineage>
</organism>
<dbReference type="CDD" id="cd01741">
    <property type="entry name" value="GATase1_1"/>
    <property type="match status" value="1"/>
</dbReference>
<dbReference type="PANTHER" id="PTHR42695:SF5">
    <property type="entry name" value="GLUTAMINE AMIDOTRANSFERASE YLR126C-RELATED"/>
    <property type="match status" value="1"/>
</dbReference>
<dbReference type="GO" id="GO:0005829">
    <property type="term" value="C:cytosol"/>
    <property type="evidence" value="ECO:0007669"/>
    <property type="project" value="TreeGrafter"/>
</dbReference>
<dbReference type="PANTHER" id="PTHR42695">
    <property type="entry name" value="GLUTAMINE AMIDOTRANSFERASE YLR126C-RELATED"/>
    <property type="match status" value="1"/>
</dbReference>
<evidence type="ECO:0000313" key="2">
    <source>
        <dbReference type="EMBL" id="GCD21451.1"/>
    </source>
</evidence>
<accession>A0A401V3J3</accession>
<protein>
    <submittedName>
        <fullName evidence="2">Aminotransferase</fullName>
    </submittedName>
</protein>
<keyword evidence="2" id="KW-0032">Aminotransferase</keyword>
<dbReference type="EMBL" id="BHYL01000285">
    <property type="protein sequence ID" value="GCD21451.1"/>
    <property type="molecule type" value="Genomic_DNA"/>
</dbReference>